<keyword evidence="4" id="KW-0479">Metal-binding</keyword>
<comment type="caution">
    <text evidence="9">The sequence shown here is derived from an EMBL/GenBank/DDBJ whole genome shotgun (WGS) entry which is preliminary data.</text>
</comment>
<evidence type="ECO:0000313" key="10">
    <source>
        <dbReference type="Proteomes" id="UP000724672"/>
    </source>
</evidence>
<gene>
    <name evidence="9" type="ORF">GOQ27_16030</name>
</gene>
<dbReference type="GO" id="GO:0061711">
    <property type="term" value="F:tRNA N(6)-L-threonylcarbamoyladenine synthase activity"/>
    <property type="evidence" value="ECO:0007669"/>
    <property type="project" value="UniProtKB-EC"/>
</dbReference>
<evidence type="ECO:0000256" key="4">
    <source>
        <dbReference type="ARBA" id="ARBA00022723"/>
    </source>
</evidence>
<evidence type="ECO:0000256" key="3">
    <source>
        <dbReference type="ARBA" id="ARBA00022694"/>
    </source>
</evidence>
<dbReference type="InterPro" id="IPR017861">
    <property type="entry name" value="KAE1/TsaD"/>
</dbReference>
<keyword evidence="2" id="KW-0808">Transferase</keyword>
<keyword evidence="3" id="KW-0819">tRNA processing</keyword>
<dbReference type="PANTHER" id="PTHR11735:SF6">
    <property type="entry name" value="TRNA N6-ADENOSINE THREONYLCARBAMOYLTRANSFERASE, MITOCHONDRIAL"/>
    <property type="match status" value="1"/>
</dbReference>
<feature type="domain" description="Gcp-like" evidence="8">
    <location>
        <begin position="47"/>
        <end position="314"/>
    </location>
</feature>
<protein>
    <recommendedName>
        <fullName evidence="1">N(6)-L-threonylcarbamoyladenine synthase</fullName>
        <ecNumber evidence="1">2.3.1.234</ecNumber>
    </recommendedName>
</protein>
<keyword evidence="5" id="KW-0408">Iron</keyword>
<dbReference type="InterPro" id="IPR000905">
    <property type="entry name" value="Gcp-like_dom"/>
</dbReference>
<dbReference type="GO" id="GO:0008033">
    <property type="term" value="P:tRNA processing"/>
    <property type="evidence" value="ECO:0007669"/>
    <property type="project" value="UniProtKB-KW"/>
</dbReference>
<dbReference type="Proteomes" id="UP000724672">
    <property type="component" value="Unassembled WGS sequence"/>
</dbReference>
<keyword evidence="10" id="KW-1185">Reference proteome</keyword>
<evidence type="ECO:0000256" key="1">
    <source>
        <dbReference type="ARBA" id="ARBA00012156"/>
    </source>
</evidence>
<evidence type="ECO:0000256" key="2">
    <source>
        <dbReference type="ARBA" id="ARBA00022679"/>
    </source>
</evidence>
<evidence type="ECO:0000259" key="8">
    <source>
        <dbReference type="Pfam" id="PF00814"/>
    </source>
</evidence>
<dbReference type="Gene3D" id="3.30.420.40">
    <property type="match status" value="2"/>
</dbReference>
<dbReference type="Pfam" id="PF00814">
    <property type="entry name" value="TsaD"/>
    <property type="match status" value="1"/>
</dbReference>
<dbReference type="InterPro" id="IPR043129">
    <property type="entry name" value="ATPase_NBD"/>
</dbReference>
<accession>A0A942V166</accession>
<evidence type="ECO:0000256" key="5">
    <source>
        <dbReference type="ARBA" id="ARBA00023004"/>
    </source>
</evidence>
<dbReference type="SUPFAM" id="SSF53067">
    <property type="entry name" value="Actin-like ATPase domain"/>
    <property type="match status" value="1"/>
</dbReference>
<evidence type="ECO:0000256" key="7">
    <source>
        <dbReference type="ARBA" id="ARBA00048117"/>
    </source>
</evidence>
<proteinExistence type="predicted"/>
<dbReference type="GO" id="GO:0046872">
    <property type="term" value="F:metal ion binding"/>
    <property type="evidence" value="ECO:0007669"/>
    <property type="project" value="UniProtKB-KW"/>
</dbReference>
<organism evidence="9 10">
    <name type="scientific">Anaeromonas frigoriresistens</name>
    <dbReference type="NCBI Taxonomy" id="2683708"/>
    <lineage>
        <taxon>Bacteria</taxon>
        <taxon>Bacillati</taxon>
        <taxon>Bacillota</taxon>
        <taxon>Tissierellia</taxon>
        <taxon>Tissierellales</taxon>
        <taxon>Thermohalobacteraceae</taxon>
        <taxon>Anaeromonas</taxon>
    </lineage>
</organism>
<dbReference type="RefSeq" id="WP_203367884.1">
    <property type="nucleotide sequence ID" value="NZ_WSFT01000053.1"/>
</dbReference>
<evidence type="ECO:0000313" key="9">
    <source>
        <dbReference type="EMBL" id="MBS4539986.1"/>
    </source>
</evidence>
<keyword evidence="6" id="KW-0012">Acyltransferase</keyword>
<dbReference type="EMBL" id="WSFT01000053">
    <property type="protein sequence ID" value="MBS4539986.1"/>
    <property type="molecule type" value="Genomic_DNA"/>
</dbReference>
<evidence type="ECO:0000256" key="6">
    <source>
        <dbReference type="ARBA" id="ARBA00023315"/>
    </source>
</evidence>
<dbReference type="EC" id="2.3.1.234" evidence="1"/>
<dbReference type="PRINTS" id="PR00789">
    <property type="entry name" value="OSIALOPTASE"/>
</dbReference>
<comment type="catalytic activity">
    <reaction evidence="7">
        <text>L-threonylcarbamoyladenylate + adenosine(37) in tRNA = N(6)-L-threonylcarbamoyladenosine(37) in tRNA + AMP + H(+)</text>
        <dbReference type="Rhea" id="RHEA:37059"/>
        <dbReference type="Rhea" id="RHEA-COMP:10162"/>
        <dbReference type="Rhea" id="RHEA-COMP:10163"/>
        <dbReference type="ChEBI" id="CHEBI:15378"/>
        <dbReference type="ChEBI" id="CHEBI:73682"/>
        <dbReference type="ChEBI" id="CHEBI:74411"/>
        <dbReference type="ChEBI" id="CHEBI:74418"/>
        <dbReference type="ChEBI" id="CHEBI:456215"/>
        <dbReference type="EC" id="2.3.1.234"/>
    </reaction>
</comment>
<dbReference type="AlphaFoldDB" id="A0A942V166"/>
<dbReference type="PANTHER" id="PTHR11735">
    <property type="entry name" value="TRNA N6-ADENOSINE THREONYLCARBAMOYLTRANSFERASE"/>
    <property type="match status" value="1"/>
</dbReference>
<reference evidence="9" key="1">
    <citation type="submission" date="2019-12" db="EMBL/GenBank/DDBJ databases">
        <title>Clostridiaceae gen. nov. sp. nov., isolated from sediment in Xinjiang, China.</title>
        <authorList>
            <person name="Zhang R."/>
        </authorList>
    </citation>
    <scope>NUCLEOTIDE SEQUENCE</scope>
    <source>
        <strain evidence="9">D2Q-11</strain>
    </source>
</reference>
<sequence length="324" mass="36335">MLDQKMSKYYLGIDTSAYTTSLGVIDDNNNIVANYRKILKVNKGSRGLRQQEAVFQHIKNLPEMIANIKKDVDFKSIQAIGYSDKPRNISESYMPVFKVAQSYGISLAEVLGIKSYNFSHQEGHIAAGLCNNYLDKRKPFISIHLSGGTTEILLTHYNNFRYVTDIIGGTKDISAGQLIDRIGVKMELDFPSGKHLDELSKDGELLEHIPVSTNGNWINFSGPETYFTRLIEEEKFSNSDIARSVLHCINTSIERILVNIFRELNDVNSALLVGGVASNKYLRKNLFCRVSNRAHKNIIFAEKNLCTDNGVGIAILACEYLKGE</sequence>
<name>A0A942V166_9FIRM</name>